<evidence type="ECO:0000259" key="1">
    <source>
        <dbReference type="Pfam" id="PF13456"/>
    </source>
</evidence>
<accession>Q2AA15</accession>
<feature type="domain" description="RNase H type-1" evidence="1">
    <location>
        <begin position="14"/>
        <end position="70"/>
    </location>
</feature>
<sequence length="128" mass="14598">MAEYNTLLIGLEAYNDSQFIVKQMTGEYEVRNDDLIPLHKAAIKLAESFESFGIEHVLRSKNTHTEALVSLAANLAQPLGTTYRVTVTSRRLFRLEDALEVNTTHQASDQIDPKDWHFLIIDYVLYGQ</sequence>
<dbReference type="InterPro" id="IPR036397">
    <property type="entry name" value="RNaseH_sf"/>
</dbReference>
<proteinExistence type="predicted"/>
<dbReference type="PANTHER" id="PTHR48475:SF1">
    <property type="entry name" value="RNASE H TYPE-1 DOMAIN-CONTAINING PROTEIN"/>
    <property type="match status" value="1"/>
</dbReference>
<dbReference type="Pfam" id="PF13456">
    <property type="entry name" value="RVT_3"/>
    <property type="match status" value="1"/>
</dbReference>
<dbReference type="InterPro" id="IPR012337">
    <property type="entry name" value="RNaseH-like_sf"/>
</dbReference>
<dbReference type="AlphaFoldDB" id="Q2AA15"/>
<dbReference type="GO" id="GO:0004523">
    <property type="term" value="F:RNA-DNA hybrid ribonuclease activity"/>
    <property type="evidence" value="ECO:0007669"/>
    <property type="project" value="InterPro"/>
</dbReference>
<organism evidence="2">
    <name type="scientific">Asparagus officinalis</name>
    <name type="common">Garden asparagus</name>
    <dbReference type="NCBI Taxonomy" id="4686"/>
    <lineage>
        <taxon>Eukaryota</taxon>
        <taxon>Viridiplantae</taxon>
        <taxon>Streptophyta</taxon>
        <taxon>Embryophyta</taxon>
        <taxon>Tracheophyta</taxon>
        <taxon>Spermatophyta</taxon>
        <taxon>Magnoliopsida</taxon>
        <taxon>Liliopsida</taxon>
        <taxon>Asparagales</taxon>
        <taxon>Asparagaceae</taxon>
        <taxon>Asparagoideae</taxon>
        <taxon>Asparagus</taxon>
    </lineage>
</organism>
<dbReference type="InterPro" id="IPR002156">
    <property type="entry name" value="RNaseH_domain"/>
</dbReference>
<dbReference type="GO" id="GO:0003676">
    <property type="term" value="F:nucleic acid binding"/>
    <property type="evidence" value="ECO:0007669"/>
    <property type="project" value="InterPro"/>
</dbReference>
<dbReference type="PANTHER" id="PTHR48475">
    <property type="entry name" value="RIBONUCLEASE H"/>
    <property type="match status" value="1"/>
</dbReference>
<evidence type="ECO:0000313" key="2">
    <source>
        <dbReference type="EMBL" id="ABD63175.1"/>
    </source>
</evidence>
<name>Q2AA15_ASPOF</name>
<reference evidence="2" key="1">
    <citation type="submission" date="2006-03" db="EMBL/GenBank/DDBJ databases">
        <title>Comparative Sequence and Genetic Analyses of Asparagus BACs Reveal No Microsynteny with Onion or Rice.</title>
        <authorList>
            <person name="Jernej J."/>
            <person name="Telgmann A."/>
            <person name="Jung C."/>
            <person name="Cheung F."/>
            <person name="Havey M.J."/>
            <person name="Town C.D."/>
        </authorList>
    </citation>
    <scope>NUCLEOTIDE SEQUENCE</scope>
</reference>
<dbReference type="SUPFAM" id="SSF53098">
    <property type="entry name" value="Ribonuclease H-like"/>
    <property type="match status" value="1"/>
</dbReference>
<dbReference type="EMBL" id="AC183436">
    <property type="protein sequence ID" value="ABD63175.1"/>
    <property type="molecule type" value="Genomic_DNA"/>
</dbReference>
<dbReference type="Gene3D" id="3.30.420.10">
    <property type="entry name" value="Ribonuclease H-like superfamily/Ribonuclease H"/>
    <property type="match status" value="1"/>
</dbReference>
<gene>
    <name evidence="2" type="ORF">20.t00027</name>
</gene>
<protein>
    <recommendedName>
        <fullName evidence="1">RNase H type-1 domain-containing protein</fullName>
    </recommendedName>
</protein>